<dbReference type="RefSeq" id="WP_349141279.1">
    <property type="nucleotide sequence ID" value="NZ_JBBMFT010000013.1"/>
</dbReference>
<accession>A0ABV1ES59</accession>
<protein>
    <submittedName>
        <fullName evidence="1">DUF6809 family protein</fullName>
    </submittedName>
</protein>
<dbReference type="InterPro" id="IPR049215">
    <property type="entry name" value="DUF6809"/>
</dbReference>
<dbReference type="Proteomes" id="UP001440599">
    <property type="component" value="Unassembled WGS sequence"/>
</dbReference>
<keyword evidence="2" id="KW-1185">Reference proteome</keyword>
<reference evidence="1 2" key="1">
    <citation type="submission" date="2024-03" db="EMBL/GenBank/DDBJ databases">
        <title>Human intestinal bacterial collection.</title>
        <authorList>
            <person name="Pauvert C."/>
            <person name="Hitch T.C.A."/>
            <person name="Clavel T."/>
        </authorList>
    </citation>
    <scope>NUCLEOTIDE SEQUENCE [LARGE SCALE GENOMIC DNA]</scope>
    <source>
        <strain evidence="1 2">CLA-AP-H34</strain>
    </source>
</reference>
<comment type="caution">
    <text evidence="1">The sequence shown here is derived from an EMBL/GenBank/DDBJ whole genome shotgun (WGS) entry which is preliminary data.</text>
</comment>
<evidence type="ECO:0000313" key="1">
    <source>
        <dbReference type="EMBL" id="MEQ2457423.1"/>
    </source>
</evidence>
<proteinExistence type="predicted"/>
<name>A0ABV1ES59_9FIRM</name>
<dbReference type="EMBL" id="JBBMFT010000013">
    <property type="protein sequence ID" value="MEQ2457423.1"/>
    <property type="molecule type" value="Genomic_DNA"/>
</dbReference>
<gene>
    <name evidence="1" type="ORF">WMO45_12920</name>
</gene>
<dbReference type="Pfam" id="PF20648">
    <property type="entry name" value="DUF6809"/>
    <property type="match status" value="1"/>
</dbReference>
<evidence type="ECO:0000313" key="2">
    <source>
        <dbReference type="Proteomes" id="UP001440599"/>
    </source>
</evidence>
<organism evidence="1 2">
    <name type="scientific">Flavonifractor hominis</name>
    <dbReference type="NCBI Taxonomy" id="3133178"/>
    <lineage>
        <taxon>Bacteria</taxon>
        <taxon>Bacillati</taxon>
        <taxon>Bacillota</taxon>
        <taxon>Clostridia</taxon>
        <taxon>Eubacteriales</taxon>
        <taxon>Oscillospiraceae</taxon>
        <taxon>Flavonifractor</taxon>
    </lineage>
</organism>
<sequence>MYLLEELWKGNVTPDERAVQEGSPYQKIHRESVACMECFRKELSPEGKKALDEFFNKEMELADISEQDAFVRGVRIGARFILDVIGEYRSQLPQVNEFL</sequence>